<dbReference type="InterPro" id="IPR041492">
    <property type="entry name" value="HAD_2"/>
</dbReference>
<dbReference type="Gene3D" id="1.10.150.240">
    <property type="entry name" value="Putative phosphatase, domain 2"/>
    <property type="match status" value="1"/>
</dbReference>
<dbReference type="InterPro" id="IPR023214">
    <property type="entry name" value="HAD_sf"/>
</dbReference>
<dbReference type="Gene3D" id="3.40.50.1000">
    <property type="entry name" value="HAD superfamily/HAD-like"/>
    <property type="match status" value="1"/>
</dbReference>
<evidence type="ECO:0000313" key="1">
    <source>
        <dbReference type="EMBL" id="QCB28895.1"/>
    </source>
</evidence>
<protein>
    <submittedName>
        <fullName evidence="1">5'-nucleotidase</fullName>
        <ecNumber evidence="1">3.1.3.5</ecNumber>
    </submittedName>
</protein>
<dbReference type="GO" id="GO:0004713">
    <property type="term" value="F:protein tyrosine kinase activity"/>
    <property type="evidence" value="ECO:0007669"/>
    <property type="project" value="TreeGrafter"/>
</dbReference>
<proteinExistence type="predicted"/>
<dbReference type="EMBL" id="CP039247">
    <property type="protein sequence ID" value="QCB28895.1"/>
    <property type="molecule type" value="Genomic_DNA"/>
</dbReference>
<dbReference type="KEGG" id="cee:CENDO_08110"/>
<sequence>MKALLLDVDGTLIDSFPGVRDSLFMALDAVSWPHPAPDVLHRLPGPPLEDTLAEYGMDAALVTRTMEVYRAEYDARGWANARLFPGWLETLQAWKEQGYFLHTATSKGEAVAHRMLEHLGATRYLDSVGGADAAIGRRTKADVIAWVFEREGLDPARDEILMVGDRLHDTQGAAQFGVPTALVGWGHGSRKEWDAAAYFAPDMPTLRAVVDAHFNP</sequence>
<dbReference type="SFLD" id="SFLDG01129">
    <property type="entry name" value="C1.5:_HAD__Beta-PGM__Phosphata"/>
    <property type="match status" value="1"/>
</dbReference>
<keyword evidence="2" id="KW-1185">Reference proteome</keyword>
<dbReference type="GO" id="GO:0005829">
    <property type="term" value="C:cytosol"/>
    <property type="evidence" value="ECO:0007669"/>
    <property type="project" value="TreeGrafter"/>
</dbReference>
<keyword evidence="1" id="KW-0378">Hydrolase</keyword>
<reference evidence="1 2" key="1">
    <citation type="submission" date="2019-04" db="EMBL/GenBank/DDBJ databases">
        <title>Corynebacterium endometrii sp. nov., isolated from the uterus of a cow with endometritis.</title>
        <authorList>
            <person name="Ballas P."/>
            <person name="Ruckert C."/>
            <person name="Wagener K."/>
            <person name="Drillich M."/>
            <person name="Kaempfer P."/>
            <person name="Busse H.-J."/>
            <person name="Ehling-Schulz M."/>
        </authorList>
    </citation>
    <scope>NUCLEOTIDE SEQUENCE [LARGE SCALE GENOMIC DNA]</scope>
    <source>
        <strain evidence="1 2">LMM-1653</strain>
    </source>
</reference>
<dbReference type="SFLD" id="SFLDS00003">
    <property type="entry name" value="Haloacid_Dehalogenase"/>
    <property type="match status" value="1"/>
</dbReference>
<accession>A0A4P7QGN5</accession>
<dbReference type="SUPFAM" id="SSF56784">
    <property type="entry name" value="HAD-like"/>
    <property type="match status" value="1"/>
</dbReference>
<dbReference type="EC" id="3.1.3.5" evidence="1"/>
<dbReference type="PANTHER" id="PTHR43434:SF20">
    <property type="entry name" value="5'-NUCLEOTIDASE"/>
    <property type="match status" value="1"/>
</dbReference>
<dbReference type="InterPro" id="IPR036412">
    <property type="entry name" value="HAD-like_sf"/>
</dbReference>
<dbReference type="PANTHER" id="PTHR43434">
    <property type="entry name" value="PHOSPHOGLYCOLATE PHOSPHATASE"/>
    <property type="match status" value="1"/>
</dbReference>
<dbReference type="GO" id="GO:0008253">
    <property type="term" value="F:5'-nucleotidase activity"/>
    <property type="evidence" value="ECO:0007669"/>
    <property type="project" value="UniProtKB-EC"/>
</dbReference>
<gene>
    <name evidence="1" type="ORF">CENDO_08110</name>
</gene>
<name>A0A4P7QGN5_9CORY</name>
<dbReference type="Pfam" id="PF13419">
    <property type="entry name" value="HAD_2"/>
    <property type="match status" value="1"/>
</dbReference>
<evidence type="ECO:0000313" key="2">
    <source>
        <dbReference type="Proteomes" id="UP000296352"/>
    </source>
</evidence>
<dbReference type="InterPro" id="IPR050155">
    <property type="entry name" value="HAD-like_hydrolase_sf"/>
</dbReference>
<dbReference type="Proteomes" id="UP000296352">
    <property type="component" value="Chromosome"/>
</dbReference>
<dbReference type="AlphaFoldDB" id="A0A4P7QGN5"/>
<organism evidence="1 2">
    <name type="scientific">Corynebacterium endometrii</name>
    <dbReference type="NCBI Taxonomy" id="2488819"/>
    <lineage>
        <taxon>Bacteria</taxon>
        <taxon>Bacillati</taxon>
        <taxon>Actinomycetota</taxon>
        <taxon>Actinomycetes</taxon>
        <taxon>Mycobacteriales</taxon>
        <taxon>Corynebacteriaceae</taxon>
        <taxon>Corynebacterium</taxon>
    </lineage>
</organism>
<dbReference type="InterPro" id="IPR023198">
    <property type="entry name" value="PGP-like_dom2"/>
</dbReference>